<accession>A0A225VB41</accession>
<proteinExistence type="predicted"/>
<keyword evidence="2" id="KW-1185">Reference proteome</keyword>
<dbReference type="OrthoDB" id="97717at2759"/>
<dbReference type="EMBL" id="NBNE01005855">
    <property type="protein sequence ID" value="OWZ02916.1"/>
    <property type="molecule type" value="Genomic_DNA"/>
</dbReference>
<organism evidence="1 2">
    <name type="scientific">Phytophthora megakarya</name>
    <dbReference type="NCBI Taxonomy" id="4795"/>
    <lineage>
        <taxon>Eukaryota</taxon>
        <taxon>Sar</taxon>
        <taxon>Stramenopiles</taxon>
        <taxon>Oomycota</taxon>
        <taxon>Peronosporomycetes</taxon>
        <taxon>Peronosporales</taxon>
        <taxon>Peronosporaceae</taxon>
        <taxon>Phytophthora</taxon>
    </lineage>
</organism>
<reference evidence="2" key="1">
    <citation type="submission" date="2017-03" db="EMBL/GenBank/DDBJ databases">
        <title>Phytopthora megakarya and P. palmivora, two closely related causual agents of cacao black pod achieved similar genome size and gene model numbers by different mechanisms.</title>
        <authorList>
            <person name="Ali S."/>
            <person name="Shao J."/>
            <person name="Larry D.J."/>
            <person name="Kronmiller B."/>
            <person name="Shen D."/>
            <person name="Strem M.D."/>
            <person name="Melnick R.L."/>
            <person name="Guiltinan M.J."/>
            <person name="Tyler B.M."/>
            <person name="Meinhardt L.W."/>
            <person name="Bailey B.A."/>
        </authorList>
    </citation>
    <scope>NUCLEOTIDE SEQUENCE [LARGE SCALE GENOMIC DNA]</scope>
    <source>
        <strain evidence="2">zdho120</strain>
    </source>
</reference>
<name>A0A225VB41_9STRA</name>
<feature type="non-terminal residue" evidence="1">
    <location>
        <position position="1"/>
    </location>
</feature>
<gene>
    <name evidence="1" type="ORF">PHMEG_00025441</name>
</gene>
<protein>
    <submittedName>
        <fullName evidence="1">Uncharacterized protein</fullName>
    </submittedName>
</protein>
<sequence>LNLYSVSPTIFFDADNKRLFPPAKQFMSFNRYSAVLNALGTNHELTSTSNASWTALFLPDCKLTDAMDALRKICSSLGFVNKISIASLFGHIGLTKTRNSKKGYN</sequence>
<dbReference type="AlphaFoldDB" id="A0A225VB41"/>
<dbReference type="Proteomes" id="UP000198211">
    <property type="component" value="Unassembled WGS sequence"/>
</dbReference>
<evidence type="ECO:0000313" key="1">
    <source>
        <dbReference type="EMBL" id="OWZ02916.1"/>
    </source>
</evidence>
<evidence type="ECO:0000313" key="2">
    <source>
        <dbReference type="Proteomes" id="UP000198211"/>
    </source>
</evidence>
<comment type="caution">
    <text evidence="1">The sequence shown here is derived from an EMBL/GenBank/DDBJ whole genome shotgun (WGS) entry which is preliminary data.</text>
</comment>